<protein>
    <submittedName>
        <fullName evidence="2">Uncharacterized protein</fullName>
    </submittedName>
</protein>
<gene>
    <name evidence="2" type="ORF">San01_34110</name>
</gene>
<dbReference type="AlphaFoldDB" id="A0A5J4LEJ1"/>
<accession>A0A5J4LEJ1</accession>
<feature type="compositionally biased region" description="Low complexity" evidence="1">
    <location>
        <begin position="79"/>
        <end position="117"/>
    </location>
</feature>
<feature type="region of interest" description="Disordered" evidence="1">
    <location>
        <begin position="54"/>
        <end position="117"/>
    </location>
</feature>
<dbReference type="EMBL" id="BLAG01000009">
    <property type="protein sequence ID" value="GES30924.1"/>
    <property type="molecule type" value="Genomic_DNA"/>
</dbReference>
<evidence type="ECO:0000256" key="1">
    <source>
        <dbReference type="SAM" id="MobiDB-lite"/>
    </source>
</evidence>
<dbReference type="Proteomes" id="UP000325598">
    <property type="component" value="Unassembled WGS sequence"/>
</dbReference>
<comment type="caution">
    <text evidence="2">The sequence shown here is derived from an EMBL/GenBank/DDBJ whole genome shotgun (WGS) entry which is preliminary data.</text>
</comment>
<keyword evidence="3" id="KW-1185">Reference proteome</keyword>
<sequence length="117" mass="11573">MRNLAAAVGRAPLRAFAAGDGRVPNGRVAMTGRAAEVSAVDGFAPSAVPVTTAAPTVTAGTRSARTSPTSPTPTPPMTPTFGITPHIPIFPHTPILPGTPTAALPAQAAPETVTGAT</sequence>
<evidence type="ECO:0000313" key="3">
    <source>
        <dbReference type="Proteomes" id="UP000325598"/>
    </source>
</evidence>
<reference evidence="2 3" key="1">
    <citation type="submission" date="2019-10" db="EMBL/GenBank/DDBJ databases">
        <title>Whole genome shotgun sequence of Streptomyces angustmyceticus NBRC 3934.</title>
        <authorList>
            <person name="Hosoyama A."/>
            <person name="Ichikawa N."/>
            <person name="Kimura A."/>
            <person name="Kitahashi Y."/>
            <person name="Komaki H."/>
            <person name="Uohara A."/>
        </authorList>
    </citation>
    <scope>NUCLEOTIDE SEQUENCE [LARGE SCALE GENOMIC DNA]</scope>
    <source>
        <strain evidence="2 3">NBRC 3934</strain>
    </source>
</reference>
<name>A0A5J4LEJ1_9ACTN</name>
<proteinExistence type="predicted"/>
<feature type="compositionally biased region" description="Low complexity" evidence="1">
    <location>
        <begin position="54"/>
        <end position="69"/>
    </location>
</feature>
<evidence type="ECO:0000313" key="2">
    <source>
        <dbReference type="EMBL" id="GES30924.1"/>
    </source>
</evidence>
<organism evidence="2 3">
    <name type="scientific">Streptomyces angustmyceticus</name>
    <dbReference type="NCBI Taxonomy" id="285578"/>
    <lineage>
        <taxon>Bacteria</taxon>
        <taxon>Bacillati</taxon>
        <taxon>Actinomycetota</taxon>
        <taxon>Actinomycetes</taxon>
        <taxon>Kitasatosporales</taxon>
        <taxon>Streptomycetaceae</taxon>
        <taxon>Streptomyces</taxon>
    </lineage>
</organism>